<dbReference type="PANTHER" id="PTHR33322">
    <property type="entry name" value="BAG DOMAIN CONTAINING PROTEIN, EXPRESSED"/>
    <property type="match status" value="1"/>
</dbReference>
<evidence type="ECO:0000256" key="1">
    <source>
        <dbReference type="ARBA" id="ARBA00023186"/>
    </source>
</evidence>
<dbReference type="eggNOG" id="ENOG502QRXB">
    <property type="taxonomic scope" value="Eukaryota"/>
</dbReference>
<reference evidence="4" key="1">
    <citation type="journal article" date="2013" name="Science">
        <title>The Amborella genome and the evolution of flowering plants.</title>
        <authorList>
            <consortium name="Amborella Genome Project"/>
        </authorList>
    </citation>
    <scope>NUCLEOTIDE SEQUENCE [LARGE SCALE GENOMIC DNA]</scope>
</reference>
<dbReference type="PROSITE" id="PS50096">
    <property type="entry name" value="IQ"/>
    <property type="match status" value="1"/>
</dbReference>
<dbReference type="STRING" id="13333.W1P5F3"/>
<dbReference type="OMA" id="WEAEPTE"/>
<dbReference type="OrthoDB" id="747353at2759"/>
<protein>
    <recommendedName>
        <fullName evidence="2">BAG domain-containing protein</fullName>
    </recommendedName>
</protein>
<dbReference type="HOGENOM" id="CLU_038879_2_0_1"/>
<dbReference type="KEGG" id="atr:18430938"/>
<dbReference type="Proteomes" id="UP000017836">
    <property type="component" value="Unassembled WGS sequence"/>
</dbReference>
<dbReference type="InterPro" id="IPR003103">
    <property type="entry name" value="BAG_domain"/>
</dbReference>
<dbReference type="GO" id="GO:0034605">
    <property type="term" value="P:cellular response to heat"/>
    <property type="evidence" value="ECO:0007669"/>
    <property type="project" value="EnsemblPlants"/>
</dbReference>
<dbReference type="Pfam" id="PF02179">
    <property type="entry name" value="BAG"/>
    <property type="match status" value="1"/>
</dbReference>
<evidence type="ECO:0000259" key="2">
    <source>
        <dbReference type="Pfam" id="PF02179"/>
    </source>
</evidence>
<dbReference type="InterPro" id="IPR036533">
    <property type="entry name" value="BAG_dom_sf"/>
</dbReference>
<dbReference type="InterPro" id="IPR040400">
    <property type="entry name" value="BAG5/6/7/8"/>
</dbReference>
<organism evidence="3 4">
    <name type="scientific">Amborella trichopoda</name>
    <dbReference type="NCBI Taxonomy" id="13333"/>
    <lineage>
        <taxon>Eukaryota</taxon>
        <taxon>Viridiplantae</taxon>
        <taxon>Streptophyta</taxon>
        <taxon>Embryophyta</taxon>
        <taxon>Tracheophyta</taxon>
        <taxon>Spermatophyta</taxon>
        <taxon>Magnoliopsida</taxon>
        <taxon>Amborellales</taxon>
        <taxon>Amborellaceae</taxon>
        <taxon>Amborella</taxon>
    </lineage>
</organism>
<keyword evidence="4" id="KW-1185">Reference proteome</keyword>
<dbReference type="GO" id="GO:0006457">
    <property type="term" value="P:protein folding"/>
    <property type="evidence" value="ECO:0000318"/>
    <property type="project" value="GO_Central"/>
</dbReference>
<feature type="domain" description="BAG" evidence="2">
    <location>
        <begin position="340"/>
        <end position="387"/>
    </location>
</feature>
<dbReference type="Gene3D" id="1.20.58.120">
    <property type="entry name" value="BAG domain"/>
    <property type="match status" value="1"/>
</dbReference>
<proteinExistence type="predicted"/>
<sequence length="436" mass="49069">MSAWFRKLEHFSQSPFDCYSPSSSLSLSQNLLCKSKPCFSPFFAEEEMGLSLDLFNPFPSSSLSIEFLNPSMYSGFESVTDLLEIRRSIFDGVSVRRFQRIDYLQSLSDRISALELGFGELCNADRKYEWTAEIKGRGSPRHEEIDRKYKLTAEIKGNGKPRQETDRKYKWTAEIKGARKEAGGPHGKEKAGHDRKYKWMAEIKGGSGSADASHIYTFKSTTKPLEKSGAKHEKRVEKCGGARVVAVEDGGSDQNAIALREKILARRREAAAAKAKAKGKRKELSAVEAAVIIQSSFRAHLVRRSRSLHSLRALAVAKAKLKEIRSLFLNFSYRRRLASDPEERQRFSEKIIVLLLTVDAIEGWDPMVREARRSMVEELEAMLDVVDPQPQALGKLRRRKFDLPACGPIQKEMALGIAEVVEMLDSDPAAVHDITL</sequence>
<dbReference type="SUPFAM" id="SSF63491">
    <property type="entry name" value="BAG domain"/>
    <property type="match status" value="1"/>
</dbReference>
<dbReference type="GO" id="GO:0051087">
    <property type="term" value="F:protein-folding chaperone binding"/>
    <property type="evidence" value="ECO:0007669"/>
    <property type="project" value="InterPro"/>
</dbReference>
<dbReference type="PANTHER" id="PTHR33322:SF3">
    <property type="entry name" value="BAG FAMILY MOLECULAR CHAPERONE REGULATOR 7"/>
    <property type="match status" value="1"/>
</dbReference>
<dbReference type="GO" id="GO:0005783">
    <property type="term" value="C:endoplasmic reticulum"/>
    <property type="evidence" value="ECO:0007669"/>
    <property type="project" value="EnsemblPlants"/>
</dbReference>
<accession>W1P5F3</accession>
<dbReference type="AlphaFoldDB" id="W1P5F3"/>
<gene>
    <name evidence="3" type="ORF">AMTR_s00086p00130650</name>
</gene>
<keyword evidence="1" id="KW-0143">Chaperone</keyword>
<dbReference type="InterPro" id="IPR000048">
    <property type="entry name" value="IQ_motif_EF-hand-BS"/>
</dbReference>
<evidence type="ECO:0000313" key="4">
    <source>
        <dbReference type="Proteomes" id="UP000017836"/>
    </source>
</evidence>
<evidence type="ECO:0000313" key="3">
    <source>
        <dbReference type="EMBL" id="ERN02816.1"/>
    </source>
</evidence>
<dbReference type="Gramene" id="ERN02816">
    <property type="protein sequence ID" value="ERN02816"/>
    <property type="gene ID" value="AMTR_s00086p00130650"/>
</dbReference>
<dbReference type="GO" id="GO:0070417">
    <property type="term" value="P:cellular response to cold"/>
    <property type="evidence" value="ECO:0007669"/>
    <property type="project" value="EnsemblPlants"/>
</dbReference>
<name>W1P5F3_AMBTC</name>
<dbReference type="EMBL" id="KI394485">
    <property type="protein sequence ID" value="ERN02816.1"/>
    <property type="molecule type" value="Genomic_DNA"/>
</dbReference>
<dbReference type="GO" id="GO:0034620">
    <property type="term" value="P:cellular response to unfolded protein"/>
    <property type="evidence" value="ECO:0007669"/>
    <property type="project" value="EnsemblPlants"/>
</dbReference>
<dbReference type="Pfam" id="PF00612">
    <property type="entry name" value="IQ"/>
    <property type="match status" value="1"/>
</dbReference>